<keyword evidence="2" id="KW-0812">Transmembrane</keyword>
<feature type="compositionally biased region" description="Low complexity" evidence="1">
    <location>
        <begin position="202"/>
        <end position="229"/>
    </location>
</feature>
<comment type="caution">
    <text evidence="3">The sequence shown here is derived from an EMBL/GenBank/DDBJ whole genome shotgun (WGS) entry which is preliminary data.</text>
</comment>
<sequence>MEQAFSADVLVPLGVGAAALVVAIVIVVVRAARARGRGVAPVEPTAEDWTGESVGAFPAPRAPEVPAREPAMAGGGAPQPITVADMVAVREADTAPLPVQSDVLLARARAHRAAAEEEARKAARAADQGGSEHATADPADPADATPDPATAATENAAEVAVEASPVEARAPRPTPTVRPQVGLVEASEAPVGDTRPRSGSESDAAPVTAPATASAAADATPAEDASAPADELPSVAQLAALGVPLAAATAHRNAVSSDQDRAATDAPSTAMAATGTGGGDPATIAEAESVDEPVDRRAAGQSSAEQSSAELDAGRQPTAASPSAEPAATALAEQAAERPTERAPADPTAARPTEPTPTDPTVERPTEATVERPTEPTVEQSTEPTVEQSTEPTIEQSTEPTAPESAVDPAGSTAEQGVATPAQAWPVVRRTPEQSGEDQTGSSQAISGAVQQALAARARQAGQVVDPRRGDARDRLLAVLLADPVRAVGATLDLQTQQEELAKLAEAMRAQREELGGVVRRLTAAGLSADQVAKLAGLGPDEVTDLLGQSQPG</sequence>
<keyword evidence="2" id="KW-0472">Membrane</keyword>
<dbReference type="Proteomes" id="UP001501598">
    <property type="component" value="Unassembled WGS sequence"/>
</dbReference>
<dbReference type="RefSeq" id="WP_345414927.1">
    <property type="nucleotide sequence ID" value="NZ_BAABGT010000027.1"/>
</dbReference>
<feature type="compositionally biased region" description="Polar residues" evidence="1">
    <location>
        <begin position="433"/>
        <end position="446"/>
    </location>
</feature>
<feature type="compositionally biased region" description="Basic and acidic residues" evidence="1">
    <location>
        <begin position="361"/>
        <end position="374"/>
    </location>
</feature>
<protein>
    <submittedName>
        <fullName evidence="3">Uncharacterized protein</fullName>
    </submittedName>
</protein>
<feature type="compositionally biased region" description="Low complexity" evidence="1">
    <location>
        <begin position="448"/>
        <end position="465"/>
    </location>
</feature>
<keyword evidence="2" id="KW-1133">Transmembrane helix</keyword>
<reference evidence="4" key="1">
    <citation type="journal article" date="2019" name="Int. J. Syst. Evol. Microbiol.">
        <title>The Global Catalogue of Microorganisms (GCM) 10K type strain sequencing project: providing services to taxonomists for standard genome sequencing and annotation.</title>
        <authorList>
            <consortium name="The Broad Institute Genomics Platform"/>
            <consortium name="The Broad Institute Genome Sequencing Center for Infectious Disease"/>
            <person name="Wu L."/>
            <person name="Ma J."/>
        </authorList>
    </citation>
    <scope>NUCLEOTIDE SEQUENCE [LARGE SCALE GENOMIC DNA]</scope>
    <source>
        <strain evidence="4">JCM 17906</strain>
    </source>
</reference>
<feature type="compositionally biased region" description="Basic and acidic residues" evidence="1">
    <location>
        <begin position="335"/>
        <end position="344"/>
    </location>
</feature>
<feature type="compositionally biased region" description="Low complexity" evidence="1">
    <location>
        <begin position="299"/>
        <end position="334"/>
    </location>
</feature>
<dbReference type="EMBL" id="BAABGT010000027">
    <property type="protein sequence ID" value="GAA4543202.1"/>
    <property type="molecule type" value="Genomic_DNA"/>
</dbReference>
<evidence type="ECO:0000313" key="3">
    <source>
        <dbReference type="EMBL" id="GAA4543202.1"/>
    </source>
</evidence>
<evidence type="ECO:0000313" key="4">
    <source>
        <dbReference type="Proteomes" id="UP001501598"/>
    </source>
</evidence>
<feature type="transmembrane region" description="Helical" evidence="2">
    <location>
        <begin position="12"/>
        <end position="32"/>
    </location>
</feature>
<feature type="region of interest" description="Disordered" evidence="1">
    <location>
        <begin position="115"/>
        <end position="229"/>
    </location>
</feature>
<feature type="compositionally biased region" description="Low complexity" evidence="1">
    <location>
        <begin position="264"/>
        <end position="274"/>
    </location>
</feature>
<feature type="compositionally biased region" description="Low complexity" evidence="1">
    <location>
        <begin position="136"/>
        <end position="168"/>
    </location>
</feature>
<organism evidence="3 4">
    <name type="scientific">Pseudonocardia xishanensis</name>
    <dbReference type="NCBI Taxonomy" id="630995"/>
    <lineage>
        <taxon>Bacteria</taxon>
        <taxon>Bacillati</taxon>
        <taxon>Actinomycetota</taxon>
        <taxon>Actinomycetes</taxon>
        <taxon>Pseudonocardiales</taxon>
        <taxon>Pseudonocardiaceae</taxon>
        <taxon>Pseudonocardia</taxon>
    </lineage>
</organism>
<evidence type="ECO:0000256" key="2">
    <source>
        <dbReference type="SAM" id="Phobius"/>
    </source>
</evidence>
<name>A0ABP8RP99_9PSEU</name>
<keyword evidence="4" id="KW-1185">Reference proteome</keyword>
<feature type="compositionally biased region" description="Polar residues" evidence="1">
    <location>
        <begin position="377"/>
        <end position="400"/>
    </location>
</feature>
<gene>
    <name evidence="3" type="ORF">GCM10023175_19570</name>
</gene>
<accession>A0ABP8RP99</accession>
<feature type="region of interest" description="Disordered" evidence="1">
    <location>
        <begin position="252"/>
        <end position="470"/>
    </location>
</feature>
<proteinExistence type="predicted"/>
<evidence type="ECO:0000256" key="1">
    <source>
        <dbReference type="SAM" id="MobiDB-lite"/>
    </source>
</evidence>